<accession>A0A943SS86</accession>
<dbReference type="AlphaFoldDB" id="A0A943SS86"/>
<evidence type="ECO:0000313" key="1">
    <source>
        <dbReference type="EMBL" id="MBS6535842.1"/>
    </source>
</evidence>
<gene>
    <name evidence="1" type="ORF">KH327_08430</name>
</gene>
<comment type="caution">
    <text evidence="1">The sequence shown here is derived from an EMBL/GenBank/DDBJ whole genome shotgun (WGS) entry which is preliminary data.</text>
</comment>
<name>A0A943SS86_9FIRM</name>
<dbReference type="Proteomes" id="UP000748991">
    <property type="component" value="Unassembled WGS sequence"/>
</dbReference>
<proteinExistence type="predicted"/>
<reference evidence="1" key="1">
    <citation type="submission" date="2021-02" db="EMBL/GenBank/DDBJ databases">
        <title>Infant gut strain persistence is associated with maternal origin, phylogeny, and functional potential including surface adhesion and iron acquisition.</title>
        <authorList>
            <person name="Lou Y.C."/>
        </authorList>
    </citation>
    <scope>NUCLEOTIDE SEQUENCE</scope>
    <source>
        <strain evidence="1">L3_060_052G1_dasL3_060_052G1_concoct_1</strain>
    </source>
</reference>
<organism evidence="1 2">
    <name type="scientific">Peptoniphilus harei</name>
    <dbReference type="NCBI Taxonomy" id="54005"/>
    <lineage>
        <taxon>Bacteria</taxon>
        <taxon>Bacillati</taxon>
        <taxon>Bacillota</taxon>
        <taxon>Tissierellia</taxon>
        <taxon>Tissierellales</taxon>
        <taxon>Peptoniphilaceae</taxon>
        <taxon>Peptoniphilus</taxon>
    </lineage>
</organism>
<protein>
    <submittedName>
        <fullName evidence="1">Uncharacterized protein</fullName>
    </submittedName>
</protein>
<evidence type="ECO:0000313" key="2">
    <source>
        <dbReference type="Proteomes" id="UP000748991"/>
    </source>
</evidence>
<dbReference type="EMBL" id="JAGZZP010000023">
    <property type="protein sequence ID" value="MBS6535842.1"/>
    <property type="molecule type" value="Genomic_DNA"/>
</dbReference>
<dbReference type="RefSeq" id="WP_278638599.1">
    <property type="nucleotide sequence ID" value="NZ_JAGZZP010000023.1"/>
</dbReference>
<sequence>MLEEGYYSSYKNFEDKSWFKGTCLEKVHEKFPDLKIEMFSEEAKKDGLEISEDLINEIIYTKLPSWYTPLEENTQYFFEWSI</sequence>